<dbReference type="PANTHER" id="PTHR18964">
    <property type="entry name" value="ROK (REPRESSOR, ORF, KINASE) FAMILY"/>
    <property type="match status" value="1"/>
</dbReference>
<dbReference type="SUPFAM" id="SSF46785">
    <property type="entry name" value="Winged helix' DNA-binding domain"/>
    <property type="match status" value="1"/>
</dbReference>
<dbReference type="Gene3D" id="3.30.420.40">
    <property type="match status" value="2"/>
</dbReference>
<dbReference type="Gene3D" id="1.10.10.10">
    <property type="entry name" value="Winged helix-like DNA-binding domain superfamily/Winged helix DNA-binding domain"/>
    <property type="match status" value="1"/>
</dbReference>
<dbReference type="PROSITE" id="PS01125">
    <property type="entry name" value="ROK"/>
    <property type="match status" value="1"/>
</dbReference>
<dbReference type="InterPro" id="IPR000600">
    <property type="entry name" value="ROK"/>
</dbReference>
<dbReference type="RefSeq" id="WP_275683586.1">
    <property type="nucleotide sequence ID" value="NZ_JAJLJH010000005.1"/>
</dbReference>
<keyword evidence="3" id="KW-1185">Reference proteome</keyword>
<reference evidence="2" key="1">
    <citation type="submission" date="2021-11" db="EMBL/GenBank/DDBJ databases">
        <title>BS-T2-15 a new species belonging to the Comamonadaceae family isolated from the soil of a French oak forest.</title>
        <authorList>
            <person name="Mieszkin S."/>
            <person name="Alain K."/>
        </authorList>
    </citation>
    <scope>NUCLEOTIDE SEQUENCE</scope>
    <source>
        <strain evidence="2">BS-T2-15</strain>
    </source>
</reference>
<dbReference type="PANTHER" id="PTHR18964:SF149">
    <property type="entry name" value="BIFUNCTIONAL UDP-N-ACETYLGLUCOSAMINE 2-EPIMERASE_N-ACETYLMANNOSAMINE KINASE"/>
    <property type="match status" value="1"/>
</dbReference>
<dbReference type="InterPro" id="IPR036388">
    <property type="entry name" value="WH-like_DNA-bd_sf"/>
</dbReference>
<evidence type="ECO:0000313" key="2">
    <source>
        <dbReference type="EMBL" id="MCK9687542.1"/>
    </source>
</evidence>
<accession>A0A9X2C0Q2</accession>
<dbReference type="Pfam" id="PF00480">
    <property type="entry name" value="ROK"/>
    <property type="match status" value="1"/>
</dbReference>
<comment type="similarity">
    <text evidence="1">Belongs to the ROK (NagC/XylR) family.</text>
</comment>
<evidence type="ECO:0000313" key="3">
    <source>
        <dbReference type="Proteomes" id="UP001139353"/>
    </source>
</evidence>
<dbReference type="EMBL" id="JAJLJH010000005">
    <property type="protein sequence ID" value="MCK9687542.1"/>
    <property type="molecule type" value="Genomic_DNA"/>
</dbReference>
<dbReference type="InterPro" id="IPR043129">
    <property type="entry name" value="ATPase_NBD"/>
</dbReference>
<dbReference type="Proteomes" id="UP001139353">
    <property type="component" value="Unassembled WGS sequence"/>
</dbReference>
<sequence length="405" mass="43011">MNKPPVASLSGTNLEFARSHNRRVVMEAIRLHGRLTRADIARLTALTPQTISNIASELQKLGFLNALTPERGTRGQPATPFVINPDGAYSIGLQIDQNMMVAVVVDLSGRIRGRCTLAVDHPTPAQALPLVRDVVETLRKSSDADWSRVLGLGLAVPGPFDVEGLSAVGPTALPGWQDLSIAQQIGDAIGLPVIMENDATAAAIGERLHGVARTFRSFTYLFIGTGLGAGMFHDGHLYKGSGHNAGEIGHMIVVPDGRQCPCGNRGCLERYVSLQAAYEALEIGDLAHATPQMLLDPSPAARARLDGWLDEAAQRLRQAVNILESMLDAEAVVIGGFLPSSVLALLIERLEPLHTSVAARRNRQTPRVIAGLAGHDTAALGAAALPIFDELNPNLGVLLKADAHG</sequence>
<comment type="caution">
    <text evidence="2">The sequence shown here is derived from an EMBL/GenBank/DDBJ whole genome shotgun (WGS) entry which is preliminary data.</text>
</comment>
<dbReference type="InterPro" id="IPR036390">
    <property type="entry name" value="WH_DNA-bd_sf"/>
</dbReference>
<dbReference type="AlphaFoldDB" id="A0A9X2C0Q2"/>
<protein>
    <submittedName>
        <fullName evidence="2">ROK family transcriptional regulator</fullName>
    </submittedName>
</protein>
<name>A0A9X2C0Q2_9BURK</name>
<gene>
    <name evidence="2" type="ORF">LPC04_17705</name>
</gene>
<dbReference type="InterPro" id="IPR049874">
    <property type="entry name" value="ROK_cs"/>
</dbReference>
<organism evidence="2 3">
    <name type="scientific">Scleromatobacter humisilvae</name>
    <dbReference type="NCBI Taxonomy" id="2897159"/>
    <lineage>
        <taxon>Bacteria</taxon>
        <taxon>Pseudomonadati</taxon>
        <taxon>Pseudomonadota</taxon>
        <taxon>Betaproteobacteria</taxon>
        <taxon>Burkholderiales</taxon>
        <taxon>Sphaerotilaceae</taxon>
        <taxon>Scleromatobacter</taxon>
    </lineage>
</organism>
<proteinExistence type="inferred from homology"/>
<dbReference type="SUPFAM" id="SSF53067">
    <property type="entry name" value="Actin-like ATPase domain"/>
    <property type="match status" value="1"/>
</dbReference>
<evidence type="ECO:0000256" key="1">
    <source>
        <dbReference type="ARBA" id="ARBA00006479"/>
    </source>
</evidence>